<accession>A0A8S0V5D0</accession>
<dbReference type="EMBL" id="CACTIH010009129">
    <property type="protein sequence ID" value="CAA3025287.1"/>
    <property type="molecule type" value="Genomic_DNA"/>
</dbReference>
<gene>
    <name evidence="2" type="ORF">OLEA9_A056311</name>
</gene>
<keyword evidence="1" id="KW-1133">Transmembrane helix</keyword>
<sequence>MVPTPRSNADVMTIDIRQALAQHIGLRDPHFWIFTTVDSQFLQSDYEDCTFARGTLACFRSVVIILMLLLPICQTLMVTRDFGTGQASSDFIHVSSSLYFFMFLRYEHVSDLVYNHLLEFEFLLDSDIILRIDFHVLFLVLSKKYSRTTFFPSYVAVSFFFFFFFFFKYFSIRYLFFSWLEFLSLAMWRSVHGTLYNSGGEDRFVNLCPSPSLLCVFVRYRFWFQ</sequence>
<evidence type="ECO:0000256" key="1">
    <source>
        <dbReference type="SAM" id="Phobius"/>
    </source>
</evidence>
<organism evidence="2 3">
    <name type="scientific">Olea europaea subsp. europaea</name>
    <dbReference type="NCBI Taxonomy" id="158383"/>
    <lineage>
        <taxon>Eukaryota</taxon>
        <taxon>Viridiplantae</taxon>
        <taxon>Streptophyta</taxon>
        <taxon>Embryophyta</taxon>
        <taxon>Tracheophyta</taxon>
        <taxon>Spermatophyta</taxon>
        <taxon>Magnoliopsida</taxon>
        <taxon>eudicotyledons</taxon>
        <taxon>Gunneridae</taxon>
        <taxon>Pentapetalae</taxon>
        <taxon>asterids</taxon>
        <taxon>lamiids</taxon>
        <taxon>Lamiales</taxon>
        <taxon>Oleaceae</taxon>
        <taxon>Oleeae</taxon>
        <taxon>Olea</taxon>
    </lineage>
</organism>
<dbReference type="Proteomes" id="UP000594638">
    <property type="component" value="Unassembled WGS sequence"/>
</dbReference>
<feature type="transmembrane region" description="Helical" evidence="1">
    <location>
        <begin position="51"/>
        <end position="70"/>
    </location>
</feature>
<name>A0A8S0V5D0_OLEEU</name>
<protein>
    <recommendedName>
        <fullName evidence="4">Transmembrane protein</fullName>
    </recommendedName>
</protein>
<evidence type="ECO:0000313" key="2">
    <source>
        <dbReference type="EMBL" id="CAA3025287.1"/>
    </source>
</evidence>
<dbReference type="InterPro" id="IPR022143">
    <property type="entry name" value="DUF3675"/>
</dbReference>
<keyword evidence="3" id="KW-1185">Reference proteome</keyword>
<keyword evidence="1" id="KW-0472">Membrane</keyword>
<comment type="caution">
    <text evidence="2">The sequence shown here is derived from an EMBL/GenBank/DDBJ whole genome shotgun (WGS) entry which is preliminary data.</text>
</comment>
<dbReference type="AlphaFoldDB" id="A0A8S0V5D0"/>
<dbReference type="Gramene" id="OE9A056311T3">
    <property type="protein sequence ID" value="OE9A056311C3"/>
    <property type="gene ID" value="OE9A056311"/>
</dbReference>
<evidence type="ECO:0008006" key="4">
    <source>
        <dbReference type="Google" id="ProtNLM"/>
    </source>
</evidence>
<reference evidence="2 3" key="1">
    <citation type="submission" date="2019-12" db="EMBL/GenBank/DDBJ databases">
        <authorList>
            <person name="Alioto T."/>
            <person name="Alioto T."/>
            <person name="Gomez Garrido J."/>
        </authorList>
    </citation>
    <scope>NUCLEOTIDE SEQUENCE [LARGE SCALE GENOMIC DNA]</scope>
</reference>
<keyword evidence="1" id="KW-0812">Transmembrane</keyword>
<proteinExistence type="predicted"/>
<dbReference type="OrthoDB" id="264354at2759"/>
<dbReference type="Pfam" id="PF12428">
    <property type="entry name" value="DUF3675"/>
    <property type="match status" value="1"/>
</dbReference>
<evidence type="ECO:0000313" key="3">
    <source>
        <dbReference type="Proteomes" id="UP000594638"/>
    </source>
</evidence>
<feature type="transmembrane region" description="Helical" evidence="1">
    <location>
        <begin position="149"/>
        <end position="167"/>
    </location>
</feature>